<organism evidence="8 9">
    <name type="scientific">Paxillus rubicundulus Ve08.2h10</name>
    <dbReference type="NCBI Taxonomy" id="930991"/>
    <lineage>
        <taxon>Eukaryota</taxon>
        <taxon>Fungi</taxon>
        <taxon>Dikarya</taxon>
        <taxon>Basidiomycota</taxon>
        <taxon>Agaricomycotina</taxon>
        <taxon>Agaricomycetes</taxon>
        <taxon>Agaricomycetidae</taxon>
        <taxon>Boletales</taxon>
        <taxon>Paxilineae</taxon>
        <taxon>Paxillaceae</taxon>
        <taxon>Paxillus</taxon>
    </lineage>
</organism>
<evidence type="ECO:0000256" key="2">
    <source>
        <dbReference type="ARBA" id="ARBA00022448"/>
    </source>
</evidence>
<dbReference type="PANTHER" id="PTHR19432">
    <property type="entry name" value="SUGAR TRANSPORTER"/>
    <property type="match status" value="1"/>
</dbReference>
<dbReference type="EMBL" id="KN825392">
    <property type="protein sequence ID" value="KIK91394.1"/>
    <property type="molecule type" value="Genomic_DNA"/>
</dbReference>
<keyword evidence="2" id="KW-0813">Transport</keyword>
<evidence type="ECO:0000313" key="9">
    <source>
        <dbReference type="Proteomes" id="UP000054538"/>
    </source>
</evidence>
<dbReference type="InterPro" id="IPR036259">
    <property type="entry name" value="MFS_trans_sf"/>
</dbReference>
<protein>
    <recommendedName>
        <fullName evidence="10">MFS general substrate transporter</fullName>
    </recommendedName>
</protein>
<keyword evidence="9" id="KW-1185">Reference proteome</keyword>
<feature type="transmembrane region" description="Helical" evidence="7">
    <location>
        <begin position="373"/>
        <end position="397"/>
    </location>
</feature>
<keyword evidence="3 7" id="KW-0812">Transmembrane</keyword>
<dbReference type="Gene3D" id="1.20.1250.20">
    <property type="entry name" value="MFS general substrate transporter like domains"/>
    <property type="match status" value="1"/>
</dbReference>
<accession>A0A0D0DY19</accession>
<sequence length="670" mass="72826">MTGFSAIPLAEEGEHLGSWGGVPHIVGPSWVRLPSLTMGLFGVQVLWSVEMSYASPYLLSLGLSKSLMAIVFLAGPLSGLLVQPMIGILADNSTSRFGRRRPLIIVGSVLCVLATLLLGFTRPIATLFTTLDSSSNDVLTVWLAVLSIYCIDFSINAGALMTLLVQALDRALLVDTLPPTEQPTGNAWAARMMAAGSVAGFFIGNLDLPWILPFLGSAQLEVFSVIASLLLFTTHIWVCSQVKERVLFASSGGPGNFRQELKELWRTLTRLPKVIRQICFIQFFAWLAWFPILFYTTLYIGDLHKNSSPIPENDDAAIALDTESTRLGTRALLYSASVSLVTNIILPSLVVREKAPRVSSSLQPKRKQWLEHVRIHLTSLWAVSHLIFASCMAATFLTSSVSGATFIISVTGFCWAITQWAPFALLAEAILSRPASGDVGLIHLADTRPTRVGLLRDDVECDTDVDETQHLFQADFDEDEGAPRTYSHVHPHIRMNSNRPSFSGSPSPQSTDDHEFHPIMGLETSRAGVGRIDIDFSAFQPSDSRCVGVVLTSASGSANGLSSQAGTILGIHNMFIVIPQFLVTGLSSIIFAIVDPDKSVLHGHHPGNTQPRNGTVTPAAQNVARHLWSRSDDISQTKPSSIAIIFRFGGVAAVIAFFLSCRLAKELKRQ</sequence>
<feature type="transmembrane region" description="Helical" evidence="7">
    <location>
        <begin position="210"/>
        <end position="238"/>
    </location>
</feature>
<dbReference type="SUPFAM" id="SSF103473">
    <property type="entry name" value="MFS general substrate transporter"/>
    <property type="match status" value="1"/>
</dbReference>
<reference evidence="8 9" key="1">
    <citation type="submission" date="2014-04" db="EMBL/GenBank/DDBJ databases">
        <authorList>
            <consortium name="DOE Joint Genome Institute"/>
            <person name="Kuo A."/>
            <person name="Kohler A."/>
            <person name="Jargeat P."/>
            <person name="Nagy L.G."/>
            <person name="Floudas D."/>
            <person name="Copeland A."/>
            <person name="Barry K.W."/>
            <person name="Cichocki N."/>
            <person name="Veneault-Fourrey C."/>
            <person name="LaButti K."/>
            <person name="Lindquist E.A."/>
            <person name="Lipzen A."/>
            <person name="Lundell T."/>
            <person name="Morin E."/>
            <person name="Murat C."/>
            <person name="Sun H."/>
            <person name="Tunlid A."/>
            <person name="Henrissat B."/>
            <person name="Grigoriev I.V."/>
            <person name="Hibbett D.S."/>
            <person name="Martin F."/>
            <person name="Nordberg H.P."/>
            <person name="Cantor M.N."/>
            <person name="Hua S.X."/>
        </authorList>
    </citation>
    <scope>NUCLEOTIDE SEQUENCE [LARGE SCALE GENOMIC DNA]</scope>
    <source>
        <strain evidence="8 9">Ve08.2h10</strain>
    </source>
</reference>
<feature type="transmembrane region" description="Helical" evidence="7">
    <location>
        <begin position="102"/>
        <end position="121"/>
    </location>
</feature>
<evidence type="ECO:0000256" key="3">
    <source>
        <dbReference type="ARBA" id="ARBA00022692"/>
    </source>
</evidence>
<feature type="region of interest" description="Disordered" evidence="6">
    <location>
        <begin position="494"/>
        <end position="516"/>
    </location>
</feature>
<keyword evidence="5 7" id="KW-0472">Membrane</keyword>
<evidence type="ECO:0000256" key="4">
    <source>
        <dbReference type="ARBA" id="ARBA00022989"/>
    </source>
</evidence>
<dbReference type="PANTHER" id="PTHR19432:SF91">
    <property type="entry name" value="GENERAL ALPHA-GLUCOSIDE PERMEASE"/>
    <property type="match status" value="1"/>
</dbReference>
<dbReference type="GO" id="GO:0008506">
    <property type="term" value="F:sucrose:proton symporter activity"/>
    <property type="evidence" value="ECO:0007669"/>
    <property type="project" value="TreeGrafter"/>
</dbReference>
<feature type="transmembrane region" description="Helical" evidence="7">
    <location>
        <begin position="67"/>
        <end position="90"/>
    </location>
</feature>
<evidence type="ECO:0000256" key="5">
    <source>
        <dbReference type="ARBA" id="ARBA00023136"/>
    </source>
</evidence>
<keyword evidence="4 7" id="KW-1133">Transmembrane helix</keyword>
<feature type="transmembrane region" description="Helical" evidence="7">
    <location>
        <begin position="642"/>
        <end position="664"/>
    </location>
</feature>
<dbReference type="HOGENOM" id="CLU_018303_0_0_1"/>
<evidence type="ECO:0008006" key="10">
    <source>
        <dbReference type="Google" id="ProtNLM"/>
    </source>
</evidence>
<proteinExistence type="predicted"/>
<dbReference type="InParanoid" id="A0A0D0DY19"/>
<dbReference type="OrthoDB" id="28755at2759"/>
<dbReference type="AlphaFoldDB" id="A0A0D0DY19"/>
<evidence type="ECO:0000256" key="6">
    <source>
        <dbReference type="SAM" id="MobiDB-lite"/>
    </source>
</evidence>
<comment type="subcellular location">
    <subcellularLocation>
        <location evidence="1">Membrane</location>
        <topology evidence="1">Multi-pass membrane protein</topology>
    </subcellularLocation>
</comment>
<reference evidence="9" key="2">
    <citation type="submission" date="2015-01" db="EMBL/GenBank/DDBJ databases">
        <title>Evolutionary Origins and Diversification of the Mycorrhizal Mutualists.</title>
        <authorList>
            <consortium name="DOE Joint Genome Institute"/>
            <consortium name="Mycorrhizal Genomics Consortium"/>
            <person name="Kohler A."/>
            <person name="Kuo A."/>
            <person name="Nagy L.G."/>
            <person name="Floudas D."/>
            <person name="Copeland A."/>
            <person name="Barry K.W."/>
            <person name="Cichocki N."/>
            <person name="Veneault-Fourrey C."/>
            <person name="LaButti K."/>
            <person name="Lindquist E.A."/>
            <person name="Lipzen A."/>
            <person name="Lundell T."/>
            <person name="Morin E."/>
            <person name="Murat C."/>
            <person name="Riley R."/>
            <person name="Ohm R."/>
            <person name="Sun H."/>
            <person name="Tunlid A."/>
            <person name="Henrissat B."/>
            <person name="Grigoriev I.V."/>
            <person name="Hibbett D.S."/>
            <person name="Martin F."/>
        </authorList>
    </citation>
    <scope>NUCLEOTIDE SEQUENCE [LARGE SCALE GENOMIC DNA]</scope>
    <source>
        <strain evidence="9">Ve08.2h10</strain>
    </source>
</reference>
<evidence type="ECO:0000313" key="8">
    <source>
        <dbReference type="EMBL" id="KIK91394.1"/>
    </source>
</evidence>
<feature type="transmembrane region" description="Helical" evidence="7">
    <location>
        <begin position="141"/>
        <end position="165"/>
    </location>
</feature>
<feature type="transmembrane region" description="Helical" evidence="7">
    <location>
        <begin position="403"/>
        <end position="426"/>
    </location>
</feature>
<feature type="compositionally biased region" description="Polar residues" evidence="6">
    <location>
        <begin position="495"/>
        <end position="510"/>
    </location>
</feature>
<dbReference type="GO" id="GO:0005886">
    <property type="term" value="C:plasma membrane"/>
    <property type="evidence" value="ECO:0007669"/>
    <property type="project" value="TreeGrafter"/>
</dbReference>
<name>A0A0D0DY19_9AGAM</name>
<evidence type="ECO:0000256" key="1">
    <source>
        <dbReference type="ARBA" id="ARBA00004141"/>
    </source>
</evidence>
<evidence type="ECO:0000256" key="7">
    <source>
        <dbReference type="SAM" id="Phobius"/>
    </source>
</evidence>
<dbReference type="Proteomes" id="UP000054538">
    <property type="component" value="Unassembled WGS sequence"/>
</dbReference>
<feature type="transmembrane region" description="Helical" evidence="7">
    <location>
        <begin position="331"/>
        <end position="352"/>
    </location>
</feature>
<gene>
    <name evidence="8" type="ORF">PAXRUDRAFT_34952</name>
</gene>
<feature type="transmembrane region" description="Helical" evidence="7">
    <location>
        <begin position="574"/>
        <end position="594"/>
    </location>
</feature>
<feature type="transmembrane region" description="Helical" evidence="7">
    <location>
        <begin position="278"/>
        <end position="300"/>
    </location>
</feature>